<feature type="domain" description="HAMP" evidence="12">
    <location>
        <begin position="185"/>
        <end position="238"/>
    </location>
</feature>
<keyword evidence="8 10" id="KW-1133">Transmembrane helix</keyword>
<evidence type="ECO:0000256" key="8">
    <source>
        <dbReference type="ARBA" id="ARBA00022989"/>
    </source>
</evidence>
<gene>
    <name evidence="13" type="ORF">OB69_00405</name>
</gene>
<evidence type="ECO:0000259" key="11">
    <source>
        <dbReference type="PROSITE" id="PS50109"/>
    </source>
</evidence>
<keyword evidence="5" id="KW-0808">Transferase</keyword>
<dbReference type="InterPro" id="IPR005467">
    <property type="entry name" value="His_kinase_dom"/>
</dbReference>
<evidence type="ECO:0000256" key="4">
    <source>
        <dbReference type="ARBA" id="ARBA00022553"/>
    </source>
</evidence>
<dbReference type="Pfam" id="PF00672">
    <property type="entry name" value="HAMP"/>
    <property type="match status" value="1"/>
</dbReference>
<name>A0A0L8AQ44_9BACT</name>
<dbReference type="EC" id="2.7.13.3" evidence="3"/>
<dbReference type="InterPro" id="IPR050428">
    <property type="entry name" value="TCS_sensor_his_kinase"/>
</dbReference>
<evidence type="ECO:0000256" key="10">
    <source>
        <dbReference type="SAM" id="Phobius"/>
    </source>
</evidence>
<dbReference type="Gene3D" id="3.30.565.10">
    <property type="entry name" value="Histidine kinase-like ATPase, C-terminal domain"/>
    <property type="match status" value="1"/>
</dbReference>
<feature type="domain" description="Histidine kinase" evidence="11">
    <location>
        <begin position="246"/>
        <end position="443"/>
    </location>
</feature>
<dbReference type="PROSITE" id="PS50885">
    <property type="entry name" value="HAMP"/>
    <property type="match status" value="1"/>
</dbReference>
<evidence type="ECO:0000313" key="14">
    <source>
        <dbReference type="Proteomes" id="UP000036908"/>
    </source>
</evidence>
<evidence type="ECO:0000256" key="2">
    <source>
        <dbReference type="ARBA" id="ARBA00004370"/>
    </source>
</evidence>
<dbReference type="AlphaFoldDB" id="A0A0L8AQ44"/>
<organism evidence="13 14">
    <name type="scientific">Roseivirga seohaensis subsp. aquiponti</name>
    <dbReference type="NCBI Taxonomy" id="1566026"/>
    <lineage>
        <taxon>Bacteria</taxon>
        <taxon>Pseudomonadati</taxon>
        <taxon>Bacteroidota</taxon>
        <taxon>Cytophagia</taxon>
        <taxon>Cytophagales</taxon>
        <taxon>Roseivirgaceae</taxon>
        <taxon>Roseivirga</taxon>
    </lineage>
</organism>
<comment type="subcellular location">
    <subcellularLocation>
        <location evidence="2">Membrane</location>
    </subcellularLocation>
</comment>
<evidence type="ECO:0000256" key="9">
    <source>
        <dbReference type="ARBA" id="ARBA00023012"/>
    </source>
</evidence>
<dbReference type="SMART" id="SM00387">
    <property type="entry name" value="HATPase_c"/>
    <property type="match status" value="1"/>
</dbReference>
<evidence type="ECO:0000256" key="5">
    <source>
        <dbReference type="ARBA" id="ARBA00022679"/>
    </source>
</evidence>
<dbReference type="PROSITE" id="PS50109">
    <property type="entry name" value="HIS_KIN"/>
    <property type="match status" value="1"/>
</dbReference>
<dbReference type="RefSeq" id="WP_053221708.1">
    <property type="nucleotide sequence ID" value="NZ_JSVA01000001.1"/>
</dbReference>
<dbReference type="GO" id="GO:0000155">
    <property type="term" value="F:phosphorelay sensor kinase activity"/>
    <property type="evidence" value="ECO:0007669"/>
    <property type="project" value="InterPro"/>
</dbReference>
<evidence type="ECO:0000256" key="7">
    <source>
        <dbReference type="ARBA" id="ARBA00022777"/>
    </source>
</evidence>
<dbReference type="SUPFAM" id="SSF55874">
    <property type="entry name" value="ATPase domain of HSP90 chaperone/DNA topoisomerase II/histidine kinase"/>
    <property type="match status" value="1"/>
</dbReference>
<dbReference type="SMART" id="SM00304">
    <property type="entry name" value="HAMP"/>
    <property type="match status" value="1"/>
</dbReference>
<proteinExistence type="predicted"/>
<dbReference type="CDD" id="cd00082">
    <property type="entry name" value="HisKA"/>
    <property type="match status" value="1"/>
</dbReference>
<dbReference type="Pfam" id="PF02518">
    <property type="entry name" value="HATPase_c"/>
    <property type="match status" value="1"/>
</dbReference>
<keyword evidence="7" id="KW-0418">Kinase</keyword>
<dbReference type="OrthoDB" id="594725at2"/>
<dbReference type="PANTHER" id="PTHR45436">
    <property type="entry name" value="SENSOR HISTIDINE KINASE YKOH"/>
    <property type="match status" value="1"/>
</dbReference>
<keyword evidence="9" id="KW-0902">Two-component regulatory system</keyword>
<feature type="transmembrane region" description="Helical" evidence="10">
    <location>
        <begin position="12"/>
        <end position="34"/>
    </location>
</feature>
<dbReference type="Gene3D" id="6.10.340.10">
    <property type="match status" value="1"/>
</dbReference>
<evidence type="ECO:0000313" key="13">
    <source>
        <dbReference type="EMBL" id="KOF04558.1"/>
    </source>
</evidence>
<keyword evidence="14" id="KW-1185">Reference proteome</keyword>
<keyword evidence="6 10" id="KW-0812">Transmembrane</keyword>
<comment type="caution">
    <text evidence="13">The sequence shown here is derived from an EMBL/GenBank/DDBJ whole genome shotgun (WGS) entry which is preliminary data.</text>
</comment>
<sequence length="443" mass="50227">MPQIQFFKSIRFKIAAAFFVVFFGISLAFNYSLFQSIRNSLINAFQNSGKVEALSILNGVDDELTQIPVTQEDQPIQLWFRNMFESQMVYERPDFPEIFSSVFVEIEQPTLEGQTSLMEFIKIDSFTYCIARRPLDESTGAQISLVLAKNNQVVYDEISALKSRLIFANLGAALIAFIAAILIAHFTLKPLQKLIATAQSVKASPQMDRLPVSSANDEITQLSATMNEMISRIETSIRSQNQFFAMAAHELRTPLANMQSELEYRMGSSEKELSQDTLNSLREEVIRLKNIVQDFLLMSQLKSETLVLRKSNFRLDDLIYDMLERMRPALGTKKFDIKLSINANPEKLSINADREKLEGVLVNLFDNIRKYGESKQAVSVEISEQSGTISLQIQNGIAENIDSLQKGMGLGLQIAKQVIEKHNYQFLLLKSKTNFTIEIIFHS</sequence>
<dbReference type="InterPro" id="IPR003660">
    <property type="entry name" value="HAMP_dom"/>
</dbReference>
<reference evidence="14" key="1">
    <citation type="submission" date="2014-11" db="EMBL/GenBank/DDBJ databases">
        <title>Genome sequencing of Roseivirga sp. D-25.</title>
        <authorList>
            <person name="Selvaratnam C."/>
            <person name="Thevarajoo S."/>
            <person name="Goh K.M."/>
            <person name="Eee R."/>
            <person name="Chan K.-G."/>
            <person name="Chong C.S."/>
        </authorList>
    </citation>
    <scope>NUCLEOTIDE SEQUENCE [LARGE SCALE GENOMIC DNA]</scope>
    <source>
        <strain evidence="14">D-25</strain>
    </source>
</reference>
<dbReference type="EMBL" id="JSVA01000001">
    <property type="protein sequence ID" value="KOF04558.1"/>
    <property type="molecule type" value="Genomic_DNA"/>
</dbReference>
<evidence type="ECO:0000256" key="3">
    <source>
        <dbReference type="ARBA" id="ARBA00012438"/>
    </source>
</evidence>
<feature type="transmembrane region" description="Helical" evidence="10">
    <location>
        <begin position="165"/>
        <end position="188"/>
    </location>
</feature>
<dbReference type="Pfam" id="PF00512">
    <property type="entry name" value="HisKA"/>
    <property type="match status" value="1"/>
</dbReference>
<evidence type="ECO:0000256" key="6">
    <source>
        <dbReference type="ARBA" id="ARBA00022692"/>
    </source>
</evidence>
<keyword evidence="10" id="KW-0472">Membrane</keyword>
<dbReference type="SUPFAM" id="SSF47384">
    <property type="entry name" value="Homodimeric domain of signal transducing histidine kinase"/>
    <property type="match status" value="1"/>
</dbReference>
<evidence type="ECO:0000259" key="12">
    <source>
        <dbReference type="PROSITE" id="PS50885"/>
    </source>
</evidence>
<dbReference type="InterPro" id="IPR036097">
    <property type="entry name" value="HisK_dim/P_sf"/>
</dbReference>
<dbReference type="PATRIC" id="fig|1566026.4.peg.85"/>
<dbReference type="GO" id="GO:0005886">
    <property type="term" value="C:plasma membrane"/>
    <property type="evidence" value="ECO:0007669"/>
    <property type="project" value="TreeGrafter"/>
</dbReference>
<dbReference type="PANTHER" id="PTHR45436:SF5">
    <property type="entry name" value="SENSOR HISTIDINE KINASE TRCS"/>
    <property type="match status" value="1"/>
</dbReference>
<dbReference type="InterPro" id="IPR036890">
    <property type="entry name" value="HATPase_C_sf"/>
</dbReference>
<dbReference type="InterPro" id="IPR003594">
    <property type="entry name" value="HATPase_dom"/>
</dbReference>
<keyword evidence="4" id="KW-0597">Phosphoprotein</keyword>
<dbReference type="InterPro" id="IPR003661">
    <property type="entry name" value="HisK_dim/P_dom"/>
</dbReference>
<dbReference type="SUPFAM" id="SSF158472">
    <property type="entry name" value="HAMP domain-like"/>
    <property type="match status" value="1"/>
</dbReference>
<protein>
    <recommendedName>
        <fullName evidence="3">histidine kinase</fullName>
        <ecNumber evidence="3">2.7.13.3</ecNumber>
    </recommendedName>
</protein>
<dbReference type="Proteomes" id="UP000036908">
    <property type="component" value="Unassembled WGS sequence"/>
</dbReference>
<evidence type="ECO:0000256" key="1">
    <source>
        <dbReference type="ARBA" id="ARBA00000085"/>
    </source>
</evidence>
<dbReference type="Gene3D" id="1.10.287.130">
    <property type="match status" value="1"/>
</dbReference>
<accession>A0A0L8AQ44</accession>
<dbReference type="SMART" id="SM00388">
    <property type="entry name" value="HisKA"/>
    <property type="match status" value="1"/>
</dbReference>
<comment type="catalytic activity">
    <reaction evidence="1">
        <text>ATP + protein L-histidine = ADP + protein N-phospho-L-histidine.</text>
        <dbReference type="EC" id="2.7.13.3"/>
    </reaction>
</comment>
<dbReference type="CDD" id="cd06225">
    <property type="entry name" value="HAMP"/>
    <property type="match status" value="1"/>
</dbReference>